<keyword evidence="2" id="KW-1003">Cell membrane</keyword>
<organism evidence="11 12">
    <name type="scientific">Montanilutibacter psychrotolerans</name>
    <dbReference type="NCBI Taxonomy" id="1327343"/>
    <lineage>
        <taxon>Bacteria</taxon>
        <taxon>Pseudomonadati</taxon>
        <taxon>Pseudomonadota</taxon>
        <taxon>Gammaproteobacteria</taxon>
        <taxon>Lysobacterales</taxon>
        <taxon>Lysobacteraceae</taxon>
        <taxon>Montanilutibacter</taxon>
    </lineage>
</organism>
<comment type="caution">
    <text evidence="11">The sequence shown here is derived from an EMBL/GenBank/DDBJ whole genome shotgun (WGS) entry which is preliminary data.</text>
</comment>
<evidence type="ECO:0000259" key="9">
    <source>
        <dbReference type="Pfam" id="PF01757"/>
    </source>
</evidence>
<dbReference type="EMBL" id="RIBS01000003">
    <property type="protein sequence ID" value="RNF84354.1"/>
    <property type="molecule type" value="Genomic_DNA"/>
</dbReference>
<feature type="domain" description="SGNH" evidence="10">
    <location>
        <begin position="456"/>
        <end position="677"/>
    </location>
</feature>
<feature type="transmembrane region" description="Helical" evidence="8">
    <location>
        <begin position="36"/>
        <end position="57"/>
    </location>
</feature>
<evidence type="ECO:0000256" key="8">
    <source>
        <dbReference type="SAM" id="Phobius"/>
    </source>
</evidence>
<feature type="transmembrane region" description="Helical" evidence="8">
    <location>
        <begin position="295"/>
        <end position="316"/>
    </location>
</feature>
<dbReference type="InterPro" id="IPR002656">
    <property type="entry name" value="Acyl_transf_3_dom"/>
</dbReference>
<accession>A0A3M8SYM1</accession>
<protein>
    <submittedName>
        <fullName evidence="11">Acyltransferase</fullName>
    </submittedName>
</protein>
<dbReference type="PANTHER" id="PTHR23028:SF53">
    <property type="entry name" value="ACYL_TRANSF_3 DOMAIN-CONTAINING PROTEIN"/>
    <property type="match status" value="1"/>
</dbReference>
<dbReference type="Pfam" id="PF01757">
    <property type="entry name" value="Acyl_transf_3"/>
    <property type="match status" value="1"/>
</dbReference>
<keyword evidence="5 8" id="KW-1133">Transmembrane helix</keyword>
<evidence type="ECO:0000256" key="4">
    <source>
        <dbReference type="ARBA" id="ARBA00022692"/>
    </source>
</evidence>
<feature type="transmembrane region" description="Helical" evidence="8">
    <location>
        <begin position="328"/>
        <end position="346"/>
    </location>
</feature>
<dbReference type="AlphaFoldDB" id="A0A3M8SYM1"/>
<dbReference type="Proteomes" id="UP000267049">
    <property type="component" value="Unassembled WGS sequence"/>
</dbReference>
<evidence type="ECO:0000259" key="10">
    <source>
        <dbReference type="Pfam" id="PF19040"/>
    </source>
</evidence>
<feature type="transmembrane region" description="Helical" evidence="8">
    <location>
        <begin position="233"/>
        <end position="252"/>
    </location>
</feature>
<gene>
    <name evidence="11" type="ORF">EER27_08205</name>
</gene>
<dbReference type="InterPro" id="IPR036514">
    <property type="entry name" value="SGNH_hydro_sf"/>
</dbReference>
<dbReference type="OrthoDB" id="9767863at2"/>
<dbReference type="GO" id="GO:0016788">
    <property type="term" value="F:hydrolase activity, acting on ester bonds"/>
    <property type="evidence" value="ECO:0007669"/>
    <property type="project" value="UniProtKB-ARBA"/>
</dbReference>
<feature type="transmembrane region" description="Helical" evidence="8">
    <location>
        <begin position="202"/>
        <end position="221"/>
    </location>
</feature>
<keyword evidence="3 11" id="KW-0808">Transferase</keyword>
<dbReference type="InterPro" id="IPR050879">
    <property type="entry name" value="Acyltransferase_3"/>
</dbReference>
<feature type="transmembrane region" description="Helical" evidence="8">
    <location>
        <begin position="175"/>
        <end position="196"/>
    </location>
</feature>
<keyword evidence="4 8" id="KW-0812">Transmembrane</keyword>
<evidence type="ECO:0000256" key="7">
    <source>
        <dbReference type="ARBA" id="ARBA00023315"/>
    </source>
</evidence>
<feature type="transmembrane region" description="Helical" evidence="8">
    <location>
        <begin position="78"/>
        <end position="97"/>
    </location>
</feature>
<dbReference type="Pfam" id="PF19040">
    <property type="entry name" value="SGNH"/>
    <property type="match status" value="1"/>
</dbReference>
<feature type="transmembrane region" description="Helical" evidence="8">
    <location>
        <begin position="264"/>
        <end position="288"/>
    </location>
</feature>
<evidence type="ECO:0000256" key="1">
    <source>
        <dbReference type="ARBA" id="ARBA00004651"/>
    </source>
</evidence>
<proteinExistence type="predicted"/>
<comment type="subcellular location">
    <subcellularLocation>
        <location evidence="1">Cell membrane</location>
        <topology evidence="1">Multi-pass membrane protein</topology>
    </subcellularLocation>
</comment>
<name>A0A3M8SYM1_9GAMM</name>
<dbReference type="GO" id="GO:0005886">
    <property type="term" value="C:plasma membrane"/>
    <property type="evidence" value="ECO:0007669"/>
    <property type="project" value="UniProtKB-SubCell"/>
</dbReference>
<feature type="domain" description="Acyltransferase 3" evidence="9">
    <location>
        <begin position="12"/>
        <end position="337"/>
    </location>
</feature>
<evidence type="ECO:0000256" key="2">
    <source>
        <dbReference type="ARBA" id="ARBA00022475"/>
    </source>
</evidence>
<keyword evidence="12" id="KW-1185">Reference proteome</keyword>
<evidence type="ECO:0000256" key="6">
    <source>
        <dbReference type="ARBA" id="ARBA00023136"/>
    </source>
</evidence>
<dbReference type="InterPro" id="IPR043968">
    <property type="entry name" value="SGNH"/>
</dbReference>
<dbReference type="Gene3D" id="3.40.50.1110">
    <property type="entry name" value="SGNH hydrolase"/>
    <property type="match status" value="1"/>
</dbReference>
<dbReference type="SUPFAM" id="SSF52266">
    <property type="entry name" value="SGNH hydrolase"/>
    <property type="match status" value="1"/>
</dbReference>
<dbReference type="GO" id="GO:0009103">
    <property type="term" value="P:lipopolysaccharide biosynthetic process"/>
    <property type="evidence" value="ECO:0007669"/>
    <property type="project" value="TreeGrafter"/>
</dbReference>
<dbReference type="RefSeq" id="WP_123087540.1">
    <property type="nucleotide sequence ID" value="NZ_RIBS01000003.1"/>
</dbReference>
<keyword evidence="7 11" id="KW-0012">Acyltransferase</keyword>
<evidence type="ECO:0000256" key="3">
    <source>
        <dbReference type="ARBA" id="ARBA00022679"/>
    </source>
</evidence>
<evidence type="ECO:0000313" key="11">
    <source>
        <dbReference type="EMBL" id="RNF84354.1"/>
    </source>
</evidence>
<dbReference type="PANTHER" id="PTHR23028">
    <property type="entry name" value="ACETYLTRANSFERASE"/>
    <property type="match status" value="1"/>
</dbReference>
<keyword evidence="6 8" id="KW-0472">Membrane</keyword>
<feature type="transmembrane region" description="Helical" evidence="8">
    <location>
        <begin position="366"/>
        <end position="385"/>
    </location>
</feature>
<feature type="transmembrane region" description="Helical" evidence="8">
    <location>
        <begin position="150"/>
        <end position="168"/>
    </location>
</feature>
<feature type="transmembrane region" description="Helical" evidence="8">
    <location>
        <begin position="12"/>
        <end position="30"/>
    </location>
</feature>
<reference evidence="11 12" key="1">
    <citation type="submission" date="2018-11" db="EMBL/GenBank/DDBJ databases">
        <title>Lysobacter cryohumiis sp. nov., isolated from soil in the Tianshan Mountains, Xinjiang, China.</title>
        <authorList>
            <person name="Luo Y."/>
            <person name="Sheng H."/>
        </authorList>
    </citation>
    <scope>NUCLEOTIDE SEQUENCE [LARGE SCALE GENOMIC DNA]</scope>
    <source>
        <strain evidence="11 12">ZS60</strain>
    </source>
</reference>
<evidence type="ECO:0000313" key="12">
    <source>
        <dbReference type="Proteomes" id="UP000267049"/>
    </source>
</evidence>
<dbReference type="GO" id="GO:0016747">
    <property type="term" value="F:acyltransferase activity, transferring groups other than amino-acyl groups"/>
    <property type="evidence" value="ECO:0007669"/>
    <property type="project" value="InterPro"/>
</dbReference>
<sequence length="689" mass="73745">MSSTNTSSFRTDIQGLRAIAVLLVLVFHIWPSMLTGGYVGVDVFFVISGYLITGLLVREAERGRISLLGFYARRIRRLLPAASLTLVAAAIGGYLWLPPAVWSDLAKEVLASGLYVENLLLVQNSVDYLALGEAPSPVQHYWSLSVEEQFYIVWPLLMIVTGALATRLQWRLRGTFAVALATVTLASLGWGIYMSFTDPAPGYFLTTTRIWELGVGGLLALVGSGSGERHPTLRNTVGWAGCAAILVSAIFYTNTLPFPGYEALLPTLGAAAVIYAGSGPTSVLGRVLGNRVMQYFGDISYSLYLWHWPVVVFYPYVTGRDLTLFSDAVTAITISVVLAHASKYLIEDRFRHAPARARGEGFPSAYAMGGACMVVVVAAAALPYVRADSIDNDAASTVAQAAPDYPGAQAFLYGAAVKPVAVPQPAPGVAKLDRGPAYGGKGGTRCIAEVKGTDLVSCHYGTTGGKFRVVLVGDSHAAHWLPAFEQLAIARDWDVTALTKSGCAFADLTVQYGSPGTPPTDYVECDQWKWKALDRILAEKPDLVVISESPNHRTGGMSASQSQQAVAAGVVTMAKKLTTAGIKVSAIKHTPWLALNAPACMSKPGASPEACSGVRHKALRNAALNIAASLDPQIKLLNFDDAFCRGETCPVVIGNVFVYRDQHHMTATFSRTLSRALHERIQAAYPGTP</sequence>
<evidence type="ECO:0000256" key="5">
    <source>
        <dbReference type="ARBA" id="ARBA00022989"/>
    </source>
</evidence>